<dbReference type="InterPro" id="IPR023353">
    <property type="entry name" value="LemA-like_dom_sf"/>
</dbReference>
<evidence type="ECO:0000256" key="1">
    <source>
        <dbReference type="ARBA" id="ARBA00004167"/>
    </source>
</evidence>
<evidence type="ECO:0000256" key="5">
    <source>
        <dbReference type="ARBA" id="ARBA00023136"/>
    </source>
</evidence>
<sequence>MQIGLIILIIIAVLILFWVGIYNSLVKARNGVEGALSQIDVQLQRRNDLIPNLVETVKGYAQHETQTLEAVVQARQQMVNISDNVSPERVNDQSNHLSSVLSRLFAVAEQYPDLKANSNFQQLQSSLEETEDKIALSRQLYNSSVQTYNQKIQMVPNNFVASLHGFHEKGYLEAPNESKEVPKVEF</sequence>
<comment type="subcellular location">
    <subcellularLocation>
        <location evidence="1">Membrane</location>
        <topology evidence="1">Single-pass membrane protein</topology>
    </subcellularLocation>
</comment>
<keyword evidence="8" id="KW-1185">Reference proteome</keyword>
<proteinExistence type="inferred from homology"/>
<keyword evidence="5 6" id="KW-0472">Membrane</keyword>
<feature type="transmembrane region" description="Helical" evidence="6">
    <location>
        <begin position="6"/>
        <end position="25"/>
    </location>
</feature>
<evidence type="ECO:0000256" key="4">
    <source>
        <dbReference type="ARBA" id="ARBA00022989"/>
    </source>
</evidence>
<keyword evidence="4 6" id="KW-1133">Transmembrane helix</keyword>
<comment type="caution">
    <text evidence="7">The sequence shown here is derived from an EMBL/GenBank/DDBJ whole genome shotgun (WGS) entry which is preliminary data.</text>
</comment>
<dbReference type="Gene3D" id="1.20.1440.20">
    <property type="entry name" value="LemA-like domain"/>
    <property type="match status" value="1"/>
</dbReference>
<dbReference type="RefSeq" id="WP_197115501.1">
    <property type="nucleotide sequence ID" value="NZ_JACBXQ010000003.1"/>
</dbReference>
<dbReference type="Pfam" id="PF04011">
    <property type="entry name" value="LemA"/>
    <property type="match status" value="1"/>
</dbReference>
<dbReference type="Proteomes" id="UP000721415">
    <property type="component" value="Unassembled WGS sequence"/>
</dbReference>
<comment type="similarity">
    <text evidence="2">Belongs to the LemA family.</text>
</comment>
<dbReference type="PANTHER" id="PTHR34478">
    <property type="entry name" value="PROTEIN LEMA"/>
    <property type="match status" value="1"/>
</dbReference>
<dbReference type="InterPro" id="IPR007156">
    <property type="entry name" value="MamQ_LemA"/>
</dbReference>
<gene>
    <name evidence="7" type="ORF">HZY91_06745</name>
</gene>
<dbReference type="PANTHER" id="PTHR34478:SF2">
    <property type="entry name" value="MEMBRANE PROTEIN"/>
    <property type="match status" value="1"/>
</dbReference>
<dbReference type="EMBL" id="JACBXQ010000003">
    <property type="protein sequence ID" value="MBG9986593.1"/>
    <property type="molecule type" value="Genomic_DNA"/>
</dbReference>
<name>A0ABS0LR09_9LACT</name>
<evidence type="ECO:0000256" key="3">
    <source>
        <dbReference type="ARBA" id="ARBA00022692"/>
    </source>
</evidence>
<reference evidence="7 8" key="1">
    <citation type="submission" date="2020-07" db="EMBL/GenBank/DDBJ databases">
        <title>Facklamia lactis sp. nov., isolated from raw milk.</title>
        <authorList>
            <person name="Doll E.V."/>
            <person name="Huptas C."/>
            <person name="Staib L."/>
            <person name="Wenning M."/>
            <person name="Scherer S."/>
        </authorList>
    </citation>
    <scope>NUCLEOTIDE SEQUENCE [LARGE SCALE GENOMIC DNA]</scope>
    <source>
        <strain evidence="7 8">DSM 111018</strain>
    </source>
</reference>
<protein>
    <submittedName>
        <fullName evidence="7">LemA family protein</fullName>
    </submittedName>
</protein>
<organism evidence="7 8">
    <name type="scientific">Facklamia lactis</name>
    <dbReference type="NCBI Taxonomy" id="2749967"/>
    <lineage>
        <taxon>Bacteria</taxon>
        <taxon>Bacillati</taxon>
        <taxon>Bacillota</taxon>
        <taxon>Bacilli</taxon>
        <taxon>Lactobacillales</taxon>
        <taxon>Aerococcaceae</taxon>
        <taxon>Facklamia</taxon>
    </lineage>
</organism>
<keyword evidence="3 6" id="KW-0812">Transmembrane</keyword>
<dbReference type="SUPFAM" id="SSF140478">
    <property type="entry name" value="LemA-like"/>
    <property type="match status" value="1"/>
</dbReference>
<accession>A0ABS0LR09</accession>
<evidence type="ECO:0000256" key="2">
    <source>
        <dbReference type="ARBA" id="ARBA00008854"/>
    </source>
</evidence>
<evidence type="ECO:0000313" key="7">
    <source>
        <dbReference type="EMBL" id="MBG9986593.1"/>
    </source>
</evidence>
<evidence type="ECO:0000313" key="8">
    <source>
        <dbReference type="Proteomes" id="UP000721415"/>
    </source>
</evidence>
<evidence type="ECO:0000256" key="6">
    <source>
        <dbReference type="SAM" id="Phobius"/>
    </source>
</evidence>